<dbReference type="Proteomes" id="UP001500751">
    <property type="component" value="Unassembled WGS sequence"/>
</dbReference>
<protein>
    <submittedName>
        <fullName evidence="2">Uncharacterized protein</fullName>
    </submittedName>
</protein>
<evidence type="ECO:0000256" key="1">
    <source>
        <dbReference type="SAM" id="Phobius"/>
    </source>
</evidence>
<evidence type="ECO:0000313" key="2">
    <source>
        <dbReference type="EMBL" id="GAA2025310.1"/>
    </source>
</evidence>
<keyword evidence="1" id="KW-0472">Membrane</keyword>
<keyword evidence="1" id="KW-0812">Transmembrane</keyword>
<organism evidence="2 3">
    <name type="scientific">Catenulispora yoronensis</name>
    <dbReference type="NCBI Taxonomy" id="450799"/>
    <lineage>
        <taxon>Bacteria</taxon>
        <taxon>Bacillati</taxon>
        <taxon>Actinomycetota</taxon>
        <taxon>Actinomycetes</taxon>
        <taxon>Catenulisporales</taxon>
        <taxon>Catenulisporaceae</taxon>
        <taxon>Catenulispora</taxon>
    </lineage>
</organism>
<name>A0ABN2U0V4_9ACTN</name>
<feature type="transmembrane region" description="Helical" evidence="1">
    <location>
        <begin position="6"/>
        <end position="22"/>
    </location>
</feature>
<comment type="caution">
    <text evidence="2">The sequence shown here is derived from an EMBL/GenBank/DDBJ whole genome shotgun (WGS) entry which is preliminary data.</text>
</comment>
<feature type="transmembrane region" description="Helical" evidence="1">
    <location>
        <begin position="43"/>
        <end position="61"/>
    </location>
</feature>
<gene>
    <name evidence="2" type="ORF">GCM10009839_24190</name>
</gene>
<dbReference type="EMBL" id="BAAAQN010000011">
    <property type="protein sequence ID" value="GAA2025310.1"/>
    <property type="molecule type" value="Genomic_DNA"/>
</dbReference>
<keyword evidence="3" id="KW-1185">Reference proteome</keyword>
<evidence type="ECO:0000313" key="3">
    <source>
        <dbReference type="Proteomes" id="UP001500751"/>
    </source>
</evidence>
<proteinExistence type="predicted"/>
<reference evidence="2 3" key="1">
    <citation type="journal article" date="2019" name="Int. J. Syst. Evol. Microbiol.">
        <title>The Global Catalogue of Microorganisms (GCM) 10K type strain sequencing project: providing services to taxonomists for standard genome sequencing and annotation.</title>
        <authorList>
            <consortium name="The Broad Institute Genomics Platform"/>
            <consortium name="The Broad Institute Genome Sequencing Center for Infectious Disease"/>
            <person name="Wu L."/>
            <person name="Ma J."/>
        </authorList>
    </citation>
    <scope>NUCLEOTIDE SEQUENCE [LARGE SCALE GENOMIC DNA]</scope>
    <source>
        <strain evidence="2 3">JCM 16014</strain>
    </source>
</reference>
<keyword evidence="1" id="KW-1133">Transmembrane helix</keyword>
<accession>A0ABN2U0V4</accession>
<sequence length="135" mass="14015">MVVGIDAVLAIVVLVAGFVIGMRAWGGGYKTDPDAATRHYGDWLLAVAIALTVFGIVLAWLRMTKNAVVHVLLAMIVLVAGTRERGLHDPTAPQRVGPAVVQPTGPTPATPSSSFVVACSLGHCTVNGTPVTIHP</sequence>